<dbReference type="GO" id="GO:0008821">
    <property type="term" value="F:crossover junction DNA endonuclease activity"/>
    <property type="evidence" value="ECO:0007669"/>
    <property type="project" value="InterPro"/>
</dbReference>
<dbReference type="OrthoDB" id="2959108at2759"/>
<reference evidence="6 7" key="1">
    <citation type="journal article" date="2012" name="Proc. Natl. Acad. Sci. U.S.A.">
        <title>Comparative genomics of Ceriporiopsis subvermispora and Phanerochaete chrysosporium provide insight into selective ligninolysis.</title>
        <authorList>
            <person name="Fernandez-Fueyo E."/>
            <person name="Ruiz-Duenas F.J."/>
            <person name="Ferreira P."/>
            <person name="Floudas D."/>
            <person name="Hibbett D.S."/>
            <person name="Canessa P."/>
            <person name="Larrondo L.F."/>
            <person name="James T.Y."/>
            <person name="Seelenfreund D."/>
            <person name="Lobos S."/>
            <person name="Polanco R."/>
            <person name="Tello M."/>
            <person name="Honda Y."/>
            <person name="Watanabe T."/>
            <person name="Watanabe T."/>
            <person name="Ryu J.S."/>
            <person name="Kubicek C.P."/>
            <person name="Schmoll M."/>
            <person name="Gaskell J."/>
            <person name="Hammel K.E."/>
            <person name="St John F.J."/>
            <person name="Vanden Wymelenberg A."/>
            <person name="Sabat G."/>
            <person name="Splinter BonDurant S."/>
            <person name="Syed K."/>
            <person name="Yadav J.S."/>
            <person name="Doddapaneni H."/>
            <person name="Subramanian V."/>
            <person name="Lavin J.L."/>
            <person name="Oguiza J.A."/>
            <person name="Perez G."/>
            <person name="Pisabarro A.G."/>
            <person name="Ramirez L."/>
            <person name="Santoyo F."/>
            <person name="Master E."/>
            <person name="Coutinho P.M."/>
            <person name="Henrissat B."/>
            <person name="Lombard V."/>
            <person name="Magnuson J.K."/>
            <person name="Kuees U."/>
            <person name="Hori C."/>
            <person name="Igarashi K."/>
            <person name="Samejima M."/>
            <person name="Held B.W."/>
            <person name="Barry K.W."/>
            <person name="LaButti K.M."/>
            <person name="Lapidus A."/>
            <person name="Lindquist E.A."/>
            <person name="Lucas S.M."/>
            <person name="Riley R."/>
            <person name="Salamov A.A."/>
            <person name="Hoffmeister D."/>
            <person name="Schwenk D."/>
            <person name="Hadar Y."/>
            <person name="Yarden O."/>
            <person name="de Vries R.P."/>
            <person name="Wiebenga A."/>
            <person name="Stenlid J."/>
            <person name="Eastwood D."/>
            <person name="Grigoriev I.V."/>
            <person name="Berka R.M."/>
            <person name="Blanchette R.A."/>
            <person name="Kersten P."/>
            <person name="Martinez A.T."/>
            <person name="Vicuna R."/>
            <person name="Cullen D."/>
        </authorList>
    </citation>
    <scope>NUCLEOTIDE SEQUENCE [LARGE SCALE GENOMIC DNA]</scope>
    <source>
        <strain evidence="6 7">B</strain>
    </source>
</reference>
<evidence type="ECO:0000313" key="6">
    <source>
        <dbReference type="EMBL" id="EMD30944.1"/>
    </source>
</evidence>
<name>M2P6N4_CERS8</name>
<feature type="non-terminal residue" evidence="6">
    <location>
        <position position="547"/>
    </location>
</feature>
<evidence type="ECO:0000256" key="3">
    <source>
        <dbReference type="SAM" id="MobiDB-lite"/>
    </source>
</evidence>
<dbReference type="Pfam" id="PF00867">
    <property type="entry name" value="XPG_I"/>
    <property type="match status" value="1"/>
</dbReference>
<dbReference type="InterPro" id="IPR029060">
    <property type="entry name" value="PIN-like_dom_sf"/>
</dbReference>
<dbReference type="InterPro" id="IPR006086">
    <property type="entry name" value="XPG-I_dom"/>
</dbReference>
<dbReference type="InterPro" id="IPR037316">
    <property type="entry name" value="Yen1_H3TH"/>
</dbReference>
<dbReference type="Proteomes" id="UP000016930">
    <property type="component" value="Unassembled WGS sequence"/>
</dbReference>
<proteinExistence type="predicted"/>
<dbReference type="PRINTS" id="PR00853">
    <property type="entry name" value="XPGRADSUPER"/>
</dbReference>
<keyword evidence="7" id="KW-1185">Reference proteome</keyword>
<dbReference type="InterPro" id="IPR006084">
    <property type="entry name" value="XPG/Rad2"/>
</dbReference>
<dbReference type="Pfam" id="PF18380">
    <property type="entry name" value="GEN1_C"/>
    <property type="match status" value="1"/>
</dbReference>
<evidence type="ECO:0000259" key="4">
    <source>
        <dbReference type="SMART" id="SM00484"/>
    </source>
</evidence>
<dbReference type="Gene3D" id="3.40.50.1010">
    <property type="entry name" value="5'-nuclease"/>
    <property type="match status" value="2"/>
</dbReference>
<dbReference type="GO" id="GO:0017108">
    <property type="term" value="F:5'-flap endonuclease activity"/>
    <property type="evidence" value="ECO:0007669"/>
    <property type="project" value="TreeGrafter"/>
</dbReference>
<dbReference type="SMART" id="SM00484">
    <property type="entry name" value="XPGI"/>
    <property type="match status" value="1"/>
</dbReference>
<feature type="region of interest" description="Disordered" evidence="3">
    <location>
        <begin position="484"/>
        <end position="513"/>
    </location>
</feature>
<dbReference type="STRING" id="914234.M2P6N4"/>
<evidence type="ECO:0000313" key="7">
    <source>
        <dbReference type="Proteomes" id="UP000016930"/>
    </source>
</evidence>
<evidence type="ECO:0000259" key="5">
    <source>
        <dbReference type="SMART" id="SM00485"/>
    </source>
</evidence>
<feature type="domain" description="XPG N-terminal" evidence="5">
    <location>
        <begin position="1"/>
        <end position="101"/>
    </location>
</feature>
<dbReference type="PANTHER" id="PTHR11081:SF75">
    <property type="entry name" value="ENDONUCLEASE, PUTATIVE (AFU_ORTHOLOGUE AFUA_3G13260)-RELATED"/>
    <property type="match status" value="1"/>
</dbReference>
<accession>M2P6N4</accession>
<evidence type="ECO:0000256" key="2">
    <source>
        <dbReference type="ARBA" id="ARBA00022801"/>
    </source>
</evidence>
<dbReference type="SMART" id="SM00485">
    <property type="entry name" value="XPGN"/>
    <property type="match status" value="1"/>
</dbReference>
<organism evidence="6 7">
    <name type="scientific">Ceriporiopsis subvermispora (strain B)</name>
    <name type="common">White-rot fungus</name>
    <name type="synonym">Gelatoporia subvermispora</name>
    <dbReference type="NCBI Taxonomy" id="914234"/>
    <lineage>
        <taxon>Eukaryota</taxon>
        <taxon>Fungi</taxon>
        <taxon>Dikarya</taxon>
        <taxon>Basidiomycota</taxon>
        <taxon>Agaricomycotina</taxon>
        <taxon>Agaricomycetes</taxon>
        <taxon>Polyporales</taxon>
        <taxon>Gelatoporiaceae</taxon>
        <taxon>Gelatoporia</taxon>
    </lineage>
</organism>
<dbReference type="HOGENOM" id="CLU_007575_2_1_1"/>
<dbReference type="EMBL" id="KB445828">
    <property type="protein sequence ID" value="EMD30944.1"/>
    <property type="molecule type" value="Genomic_DNA"/>
</dbReference>
<evidence type="ECO:0000256" key="1">
    <source>
        <dbReference type="ARBA" id="ARBA00022722"/>
    </source>
</evidence>
<evidence type="ECO:0008006" key="8">
    <source>
        <dbReference type="Google" id="ProtNLM"/>
    </source>
</evidence>
<dbReference type="SUPFAM" id="SSF88723">
    <property type="entry name" value="PIN domain-like"/>
    <property type="match status" value="1"/>
</dbReference>
<dbReference type="InterPro" id="IPR041177">
    <property type="entry name" value="GEN1_C"/>
</dbReference>
<dbReference type="CDD" id="cd09906">
    <property type="entry name" value="H3TH_YEN1"/>
    <property type="match status" value="1"/>
</dbReference>
<dbReference type="Pfam" id="PF00752">
    <property type="entry name" value="XPG_N"/>
    <property type="match status" value="1"/>
</dbReference>
<dbReference type="SUPFAM" id="SSF47807">
    <property type="entry name" value="5' to 3' exonuclease, C-terminal subdomain"/>
    <property type="match status" value="1"/>
</dbReference>
<dbReference type="AlphaFoldDB" id="M2P6N4"/>
<sequence>MGVSGLWGVLEPAAEVRSLTHLAVVDGFEANPDGARGFRVGIDASIWFVHAAYGRAGENPELRTLFFRCLRLMSMPFLPVFVFDGPGRPTFKRGKQISNKNNWLEQGMREIIRAFGFAWRKAPGEAEAELAYLNRTGIIDAVLSDDVDALLFGATMVVRNPSVTLSGNHGVSLKNAAGKDDGNHAATYKSSNLANHPSVGLTQGGMILCGLLCGGDYHEAGLKGCGAAIAHALARSGLGDSLLEAVRTLPRDLLPGFLVQWREWVRQELRTNSKGYLGSRKPSLAQKISEDFPSIEVLLSYTNPVTSESRGKTLEDLDVGWDTEPDLGQIAGLCELYFEWGIKETIIKRFRDLLWPPAILRILRRSVLLADEAPVDDPVPPSTPRRVLADHPIAVGTPSKMIANHFSQLVLGTPRARSRSVGPYLSGGEEEEPLIIKIQSSRAHPSTDGLLEYRLEIAPAQLVLICEAGVRGLRSERLEDLSGSLDEFDDEDDEGGRKGKGKKRPPPGPMSHLRVWMPACMVRMVQPELVEEFEAAQTVKRAKEAAK</sequence>
<dbReference type="GO" id="GO:0006281">
    <property type="term" value="P:DNA repair"/>
    <property type="evidence" value="ECO:0007669"/>
    <property type="project" value="UniProtKB-ARBA"/>
</dbReference>
<dbReference type="InterPro" id="IPR036279">
    <property type="entry name" value="5-3_exonuclease_C_sf"/>
</dbReference>
<dbReference type="PANTHER" id="PTHR11081">
    <property type="entry name" value="FLAP ENDONUCLEASE FAMILY MEMBER"/>
    <property type="match status" value="1"/>
</dbReference>
<feature type="domain" description="XPG-I" evidence="4">
    <location>
        <begin position="113"/>
        <end position="193"/>
    </location>
</feature>
<keyword evidence="2" id="KW-0378">Hydrolase</keyword>
<protein>
    <recommendedName>
        <fullName evidence="8">XPG-I domain-containing protein</fullName>
    </recommendedName>
</protein>
<keyword evidence="1" id="KW-0540">Nuclease</keyword>
<dbReference type="InterPro" id="IPR006085">
    <property type="entry name" value="XPG_DNA_repair_N"/>
</dbReference>
<gene>
    <name evidence="6" type="ORF">CERSUDRAFT_19084</name>
</gene>
<dbReference type="CDD" id="cd09870">
    <property type="entry name" value="PIN_YEN1"/>
    <property type="match status" value="1"/>
</dbReference>